<dbReference type="EMBL" id="JACHBW010000022">
    <property type="protein sequence ID" value="MBB6106052.1"/>
    <property type="molecule type" value="Genomic_DNA"/>
</dbReference>
<feature type="transmembrane region" description="Helical" evidence="1">
    <location>
        <begin position="135"/>
        <end position="152"/>
    </location>
</feature>
<accession>A0A7W9U2X1</accession>
<organism evidence="2 3">
    <name type="scientific">Paraburkholderia bannensis</name>
    <dbReference type="NCBI Taxonomy" id="765414"/>
    <lineage>
        <taxon>Bacteria</taxon>
        <taxon>Pseudomonadati</taxon>
        <taxon>Pseudomonadota</taxon>
        <taxon>Betaproteobacteria</taxon>
        <taxon>Burkholderiales</taxon>
        <taxon>Burkholderiaceae</taxon>
        <taxon>Paraburkholderia</taxon>
    </lineage>
</organism>
<evidence type="ECO:0000256" key="1">
    <source>
        <dbReference type="SAM" id="Phobius"/>
    </source>
</evidence>
<dbReference type="GO" id="GO:0016020">
    <property type="term" value="C:membrane"/>
    <property type="evidence" value="ECO:0007669"/>
    <property type="project" value="TreeGrafter"/>
</dbReference>
<feature type="transmembrane region" description="Helical" evidence="1">
    <location>
        <begin position="107"/>
        <end position="129"/>
    </location>
</feature>
<evidence type="ECO:0000313" key="3">
    <source>
        <dbReference type="Proteomes" id="UP000571554"/>
    </source>
</evidence>
<comment type="caution">
    <text evidence="2">The sequence shown here is derived from an EMBL/GenBank/DDBJ whole genome shotgun (WGS) entry which is preliminary data.</text>
</comment>
<keyword evidence="1" id="KW-0472">Membrane</keyword>
<protein>
    <submittedName>
        <fullName evidence="2">Steroid 5-alpha reductase family enzyme</fullName>
    </submittedName>
</protein>
<name>A0A7W9U2X1_9BURK</name>
<dbReference type="InterPro" id="IPR010721">
    <property type="entry name" value="UstE-like"/>
</dbReference>
<dbReference type="PANTHER" id="PTHR32251:SF17">
    <property type="entry name" value="STEROID 5-ALPHA REDUCTASE C-TERMINAL DOMAIN-CONTAINING PROTEIN"/>
    <property type="match status" value="1"/>
</dbReference>
<dbReference type="AlphaFoldDB" id="A0A7W9U2X1"/>
<dbReference type="PROSITE" id="PS50244">
    <property type="entry name" value="S5A_REDUCTASE"/>
    <property type="match status" value="1"/>
</dbReference>
<keyword evidence="1" id="KW-1133">Transmembrane helix</keyword>
<dbReference type="Gene3D" id="1.20.120.1630">
    <property type="match status" value="1"/>
</dbReference>
<feature type="transmembrane region" description="Helical" evidence="1">
    <location>
        <begin position="6"/>
        <end position="24"/>
    </location>
</feature>
<keyword evidence="1" id="KW-0812">Transmembrane</keyword>
<dbReference type="Proteomes" id="UP000571554">
    <property type="component" value="Unassembled WGS sequence"/>
</dbReference>
<dbReference type="RefSeq" id="WP_183730578.1">
    <property type="nucleotide sequence ID" value="NZ_JACHBW010000022.1"/>
</dbReference>
<feature type="transmembrane region" description="Helical" evidence="1">
    <location>
        <begin position="187"/>
        <end position="209"/>
    </location>
</feature>
<feature type="transmembrane region" description="Helical" evidence="1">
    <location>
        <begin position="36"/>
        <end position="52"/>
    </location>
</feature>
<keyword evidence="3" id="KW-1185">Reference proteome</keyword>
<feature type="transmembrane region" description="Helical" evidence="1">
    <location>
        <begin position="215"/>
        <end position="236"/>
    </location>
</feature>
<gene>
    <name evidence="2" type="ORF">F4827_005922</name>
</gene>
<proteinExistence type="predicted"/>
<sequence>MPFAAAFALAFVALVIAFSIAWMVQLRTRNAGMIDPLWAATLGLVAVFAAAVGPGAGINRVAVALGGGAWGARLALHLWRRNHGQPEDPRYAALRAQWGDAAAPRMLAFYLMQACASMILSIAFFVPAWSVATPAIPLVVAALATGLAAVLGESAADRQLRRHIADPANRGRVCTSGWWRYSRHPNYFFESLHWCAYTLWSIGLPWGWATLAPPFAMAWLLLKVSGVPMLEARLVHSRAGYREYMRTTSAFIPWPPRREEQHHNSERRPHP</sequence>
<dbReference type="PANTHER" id="PTHR32251">
    <property type="entry name" value="3-OXO-5-ALPHA-STEROID 4-DEHYDROGENASE"/>
    <property type="match status" value="1"/>
</dbReference>
<dbReference type="Pfam" id="PF06966">
    <property type="entry name" value="DUF1295"/>
    <property type="match status" value="1"/>
</dbReference>
<evidence type="ECO:0000313" key="2">
    <source>
        <dbReference type="EMBL" id="MBB6106052.1"/>
    </source>
</evidence>
<reference evidence="2 3" key="1">
    <citation type="submission" date="2020-08" db="EMBL/GenBank/DDBJ databases">
        <title>Above-ground endophytic microbial communities from plants in different locations in the United States.</title>
        <authorList>
            <person name="Frank C."/>
        </authorList>
    </citation>
    <scope>NUCLEOTIDE SEQUENCE [LARGE SCALE GENOMIC DNA]</scope>
    <source>
        <strain evidence="2 3">WP4_2_2</strain>
    </source>
</reference>